<evidence type="ECO:0000256" key="4">
    <source>
        <dbReference type="ARBA" id="ARBA00023136"/>
    </source>
</evidence>
<evidence type="ECO:0000256" key="5">
    <source>
        <dbReference type="PROSITE-ProRule" id="PRU00581"/>
    </source>
</evidence>
<dbReference type="OrthoDB" id="6020693at2759"/>
<dbReference type="PROSITE" id="PS51225">
    <property type="entry name" value="MARVEL"/>
    <property type="match status" value="1"/>
</dbReference>
<dbReference type="PANTHER" id="PTHR22776:SF49">
    <property type="entry name" value="MARVEL DOMAIN-CONTAINING PROTEIN"/>
    <property type="match status" value="1"/>
</dbReference>
<dbReference type="RefSeq" id="XP_066920623.1">
    <property type="nucleotide sequence ID" value="XM_067064522.1"/>
</dbReference>
<dbReference type="PANTHER" id="PTHR22776">
    <property type="entry name" value="MARVEL-CONTAINING POTENTIAL LIPID RAFT-ASSOCIATED PROTEIN"/>
    <property type="match status" value="1"/>
</dbReference>
<proteinExistence type="predicted"/>
<dbReference type="GO" id="GO:0016020">
    <property type="term" value="C:membrane"/>
    <property type="evidence" value="ECO:0007669"/>
    <property type="project" value="UniProtKB-SubCell"/>
</dbReference>
<organism evidence="8 9">
    <name type="scientific">Clytia hemisphaerica</name>
    <dbReference type="NCBI Taxonomy" id="252671"/>
    <lineage>
        <taxon>Eukaryota</taxon>
        <taxon>Metazoa</taxon>
        <taxon>Cnidaria</taxon>
        <taxon>Hydrozoa</taxon>
        <taxon>Hydroidolina</taxon>
        <taxon>Leptothecata</taxon>
        <taxon>Obeliida</taxon>
        <taxon>Clytiidae</taxon>
        <taxon>Clytia</taxon>
    </lineage>
</organism>
<evidence type="ECO:0000256" key="1">
    <source>
        <dbReference type="ARBA" id="ARBA00004141"/>
    </source>
</evidence>
<sequence>MVENEMIPQNTGGGPSLKFLRNPSGVLLLVNFLMVMICWCILAAWRGNVSDIVADQLFNQTGFFLFCTVLPWLFYFVFFVILLLGCNEQYQNINYARWFFINSVLWAFLLFIASCVLAGQSNKDPCDAYQCERLKAATAFGFLTVITLALHAYFYYREWRSSNEPYERAGAI</sequence>
<keyword evidence="4 5" id="KW-0472">Membrane</keyword>
<dbReference type="InterPro" id="IPR008253">
    <property type="entry name" value="Marvel"/>
</dbReference>
<protein>
    <recommendedName>
        <fullName evidence="7">MARVEL domain-containing protein</fullName>
    </recommendedName>
</protein>
<accession>A0A7M5V910</accession>
<dbReference type="EnsemblMetazoa" id="CLYHEMT005589.1">
    <property type="protein sequence ID" value="CLYHEMP005589.1"/>
    <property type="gene ID" value="CLYHEMG005589"/>
</dbReference>
<evidence type="ECO:0000313" key="8">
    <source>
        <dbReference type="EnsemblMetazoa" id="CLYHEMP005589.1"/>
    </source>
</evidence>
<feature type="transmembrane region" description="Helical" evidence="6">
    <location>
        <begin position="26"/>
        <end position="45"/>
    </location>
</feature>
<dbReference type="GeneID" id="136807904"/>
<feature type="transmembrane region" description="Helical" evidence="6">
    <location>
        <begin position="98"/>
        <end position="119"/>
    </location>
</feature>
<dbReference type="InterPro" id="IPR050578">
    <property type="entry name" value="MARVEL-CKLF_proteins"/>
</dbReference>
<evidence type="ECO:0000256" key="2">
    <source>
        <dbReference type="ARBA" id="ARBA00022692"/>
    </source>
</evidence>
<feature type="transmembrane region" description="Helical" evidence="6">
    <location>
        <begin position="139"/>
        <end position="156"/>
    </location>
</feature>
<evidence type="ECO:0000313" key="9">
    <source>
        <dbReference type="Proteomes" id="UP000594262"/>
    </source>
</evidence>
<feature type="domain" description="MARVEL" evidence="7">
    <location>
        <begin position="19"/>
        <end position="160"/>
    </location>
</feature>
<evidence type="ECO:0000259" key="7">
    <source>
        <dbReference type="PROSITE" id="PS51225"/>
    </source>
</evidence>
<dbReference type="AlphaFoldDB" id="A0A7M5V910"/>
<reference evidence="8" key="1">
    <citation type="submission" date="2021-01" db="UniProtKB">
        <authorList>
            <consortium name="EnsemblMetazoa"/>
        </authorList>
    </citation>
    <scope>IDENTIFICATION</scope>
</reference>
<feature type="transmembrane region" description="Helical" evidence="6">
    <location>
        <begin position="57"/>
        <end position="86"/>
    </location>
</feature>
<keyword evidence="2 5" id="KW-0812">Transmembrane</keyword>
<keyword evidence="9" id="KW-1185">Reference proteome</keyword>
<comment type="subcellular location">
    <subcellularLocation>
        <location evidence="1">Membrane</location>
        <topology evidence="1">Multi-pass membrane protein</topology>
    </subcellularLocation>
</comment>
<evidence type="ECO:0000256" key="3">
    <source>
        <dbReference type="ARBA" id="ARBA00022989"/>
    </source>
</evidence>
<name>A0A7M5V910_9CNID</name>
<dbReference type="Pfam" id="PF01284">
    <property type="entry name" value="MARVEL"/>
    <property type="match status" value="1"/>
</dbReference>
<evidence type="ECO:0000256" key="6">
    <source>
        <dbReference type="SAM" id="Phobius"/>
    </source>
</evidence>
<keyword evidence="3 6" id="KW-1133">Transmembrane helix</keyword>
<dbReference type="Proteomes" id="UP000594262">
    <property type="component" value="Unplaced"/>
</dbReference>